<dbReference type="AlphaFoldDB" id="A0A319DC08"/>
<proteinExistence type="predicted"/>
<gene>
    <name evidence="1" type="ORF">BO71DRAFT_483605</name>
</gene>
<keyword evidence="2" id="KW-1185">Reference proteome</keyword>
<accession>A0A319DC08</accession>
<name>A0A319DC08_9EURO</name>
<reference evidence="1 2" key="1">
    <citation type="submission" date="2018-02" db="EMBL/GenBank/DDBJ databases">
        <title>The genomes of Aspergillus section Nigri reveals drivers in fungal speciation.</title>
        <authorList>
            <consortium name="DOE Joint Genome Institute"/>
            <person name="Vesth T.C."/>
            <person name="Nybo J."/>
            <person name="Theobald S."/>
            <person name="Brandl J."/>
            <person name="Frisvad J.C."/>
            <person name="Nielsen K.F."/>
            <person name="Lyhne E.K."/>
            <person name="Kogle M.E."/>
            <person name="Kuo A."/>
            <person name="Riley R."/>
            <person name="Clum A."/>
            <person name="Nolan M."/>
            <person name="Lipzen A."/>
            <person name="Salamov A."/>
            <person name="Henrissat B."/>
            <person name="Wiebenga A."/>
            <person name="De vries R.P."/>
            <person name="Grigoriev I.V."/>
            <person name="Mortensen U.H."/>
            <person name="Andersen M.R."/>
            <person name="Baker S.E."/>
        </authorList>
    </citation>
    <scope>NUCLEOTIDE SEQUENCE [LARGE SCALE GENOMIC DNA]</scope>
    <source>
        <strain evidence="1 2">CBS 707.79</strain>
    </source>
</reference>
<sequence>MPSSPPPSSPPSSSKPVLRAHIAKANPQCQAILSSLPQPPSTQTTPQPLDPEVLILFTSPYHSYITPKYYTTTKPTTGKVAPTWNYASVQIYGRARIYHSSESCPATSDFLDTQLRDLSRHCEEHIMGYDGQDGREEGWSVDDAPAEYIRILKRNIVGIEGQVYLIIHVLKNIPSH</sequence>
<evidence type="ECO:0000313" key="2">
    <source>
        <dbReference type="Proteomes" id="UP000247810"/>
    </source>
</evidence>
<dbReference type="PANTHER" id="PTHR35802">
    <property type="entry name" value="PROTEASE SYNTHASE AND SPORULATION PROTEIN PAI 2"/>
    <property type="match status" value="1"/>
</dbReference>
<organism evidence="1 2">
    <name type="scientific">Aspergillus ellipticus CBS 707.79</name>
    <dbReference type="NCBI Taxonomy" id="1448320"/>
    <lineage>
        <taxon>Eukaryota</taxon>
        <taxon>Fungi</taxon>
        <taxon>Dikarya</taxon>
        <taxon>Ascomycota</taxon>
        <taxon>Pezizomycotina</taxon>
        <taxon>Eurotiomycetes</taxon>
        <taxon>Eurotiomycetidae</taxon>
        <taxon>Eurotiales</taxon>
        <taxon>Aspergillaceae</taxon>
        <taxon>Aspergillus</taxon>
        <taxon>Aspergillus subgen. Circumdati</taxon>
    </lineage>
</organism>
<dbReference type="SUPFAM" id="SSF50475">
    <property type="entry name" value="FMN-binding split barrel"/>
    <property type="match status" value="1"/>
</dbReference>
<dbReference type="InterPro" id="IPR012349">
    <property type="entry name" value="Split_barrel_FMN-bd"/>
</dbReference>
<evidence type="ECO:0008006" key="3">
    <source>
        <dbReference type="Google" id="ProtNLM"/>
    </source>
</evidence>
<dbReference type="InterPro" id="IPR007396">
    <property type="entry name" value="TR_PAI2-type"/>
</dbReference>
<dbReference type="VEuPathDB" id="FungiDB:BO71DRAFT_483605"/>
<dbReference type="Gene3D" id="2.30.110.10">
    <property type="entry name" value="Electron Transport, Fmn-binding Protein, Chain A"/>
    <property type="match status" value="1"/>
</dbReference>
<protein>
    <recommendedName>
        <fullName evidence="3">Transcriptional regulator</fullName>
    </recommendedName>
</protein>
<dbReference type="EMBL" id="KZ825867">
    <property type="protein sequence ID" value="PYH94684.1"/>
    <property type="molecule type" value="Genomic_DNA"/>
</dbReference>
<dbReference type="PANTHER" id="PTHR35802:SF1">
    <property type="entry name" value="PROTEASE SYNTHASE AND SPORULATION PROTEIN PAI 2"/>
    <property type="match status" value="1"/>
</dbReference>
<dbReference type="OrthoDB" id="2101473at2759"/>
<dbReference type="Proteomes" id="UP000247810">
    <property type="component" value="Unassembled WGS sequence"/>
</dbReference>
<evidence type="ECO:0000313" key="1">
    <source>
        <dbReference type="EMBL" id="PYH94684.1"/>
    </source>
</evidence>
<dbReference type="Pfam" id="PF04299">
    <property type="entry name" value="FMN_bind_2"/>
    <property type="match status" value="1"/>
</dbReference>